<dbReference type="EMBL" id="CP048638">
    <property type="protein sequence ID" value="QIB41539.1"/>
    <property type="molecule type" value="Genomic_DNA"/>
</dbReference>
<geneLocation type="plasmid" evidence="1 2">
    <name>p6</name>
</geneLocation>
<name>A0A7L5BRI0_9HYPH</name>
<proteinExistence type="predicted"/>
<gene>
    <name evidence="1" type="ORF">G3A56_27475</name>
</gene>
<organism evidence="1 2">
    <name type="scientific">Rhizobium oryzihabitans</name>
    <dbReference type="NCBI Taxonomy" id="2267833"/>
    <lineage>
        <taxon>Bacteria</taxon>
        <taxon>Pseudomonadati</taxon>
        <taxon>Pseudomonadota</taxon>
        <taxon>Alphaproteobacteria</taxon>
        <taxon>Hyphomicrobiales</taxon>
        <taxon>Rhizobiaceae</taxon>
        <taxon>Rhizobium/Agrobacterium group</taxon>
        <taxon>Rhizobium</taxon>
    </lineage>
</organism>
<dbReference type="AlphaFoldDB" id="A0A7L5BRI0"/>
<sequence>MPDVSEMAYKPTSLPVAAWEALPFAFSMDVAESLAHPAIKSLFRLWGSSDGEVARGGYTFTVDSGDLSVSTEFLNGDGDWCSLSLSGDGLVLVIGNNGERLRLTVPADQLDRVELFEEWFPHIQLQ</sequence>
<keyword evidence="2" id="KW-1185">Reference proteome</keyword>
<dbReference type="RefSeq" id="WP_130519785.1">
    <property type="nucleotide sequence ID" value="NZ_CP048638.1"/>
</dbReference>
<accession>A0A7L5BRI0</accession>
<keyword evidence="1" id="KW-0614">Plasmid</keyword>
<evidence type="ECO:0000313" key="2">
    <source>
        <dbReference type="Proteomes" id="UP000464865"/>
    </source>
</evidence>
<evidence type="ECO:0000313" key="1">
    <source>
        <dbReference type="EMBL" id="QIB41539.1"/>
    </source>
</evidence>
<reference evidence="1 2" key="1">
    <citation type="submission" date="2020-02" db="EMBL/GenBank/DDBJ databases">
        <title>Plant-Promoting Endophytic Bacterium Rhizobium oryzihabitans sp. nov., Isolated from the Root of Rice.</title>
        <authorList>
            <person name="zhao J."/>
            <person name="Zhang G."/>
        </authorList>
    </citation>
    <scope>NUCLEOTIDE SEQUENCE [LARGE SCALE GENOMIC DNA]</scope>
    <source>
        <strain evidence="1 2">M15</strain>
        <plasmid evidence="1 2">p6</plasmid>
    </source>
</reference>
<dbReference type="Proteomes" id="UP000464865">
    <property type="component" value="Plasmid p6"/>
</dbReference>
<protein>
    <submittedName>
        <fullName evidence="1">Uncharacterized protein</fullName>
    </submittedName>
</protein>
<dbReference type="KEGG" id="roy:G3A56_27475"/>